<gene>
    <name evidence="2" type="ORF">PITG_05137</name>
</gene>
<name>D0N3M7_PHYIT</name>
<evidence type="ECO:0000313" key="2">
    <source>
        <dbReference type="EMBL" id="EEY68981.1"/>
    </source>
</evidence>
<sequence length="200" mass="22371">MLFAHITATSMYEQGYALSSTLGTSGDYNGKTYPKDLWGRVATFNKVLGAPFLEKLYPHCYDAFNNTTEQKLISFDTPAIEALGKINAFKVQGDWLDFPTEELLIIIVAYNGELQVHRPALYNPYSESLATAADIVVLIFFLFALDTQLRKLYRYRRSGIGKLGCGDVWVVIEHSSTVAVVAFCFVIGHLMPRLEISCPL</sequence>
<dbReference type="OrthoDB" id="444119at2759"/>
<evidence type="ECO:0000313" key="3">
    <source>
        <dbReference type="Proteomes" id="UP000006643"/>
    </source>
</evidence>
<keyword evidence="1" id="KW-0472">Membrane</keyword>
<dbReference type="InParanoid" id="D0N3M7"/>
<proteinExistence type="predicted"/>
<dbReference type="VEuPathDB" id="FungiDB:PITG_05137"/>
<dbReference type="RefSeq" id="XP_002998835.1">
    <property type="nucleotide sequence ID" value="XM_002998789.1"/>
</dbReference>
<dbReference type="Proteomes" id="UP000006643">
    <property type="component" value="Unassembled WGS sequence"/>
</dbReference>
<keyword evidence="3" id="KW-1185">Reference proteome</keyword>
<protein>
    <submittedName>
        <fullName evidence="2">Transmembrane protein, putative</fullName>
    </submittedName>
</protein>
<accession>D0N3M7</accession>
<evidence type="ECO:0000256" key="1">
    <source>
        <dbReference type="SAM" id="Phobius"/>
    </source>
</evidence>
<keyword evidence="1" id="KW-1133">Transmembrane helix</keyword>
<dbReference type="EMBL" id="DS028124">
    <property type="protein sequence ID" value="EEY68981.1"/>
    <property type="molecule type" value="Genomic_DNA"/>
</dbReference>
<dbReference type="GeneID" id="9472497"/>
<keyword evidence="1 2" id="KW-0812">Transmembrane</keyword>
<dbReference type="KEGG" id="pif:PITG_05137"/>
<organism evidence="2 3">
    <name type="scientific">Phytophthora infestans (strain T30-4)</name>
    <name type="common">Potato late blight agent</name>
    <dbReference type="NCBI Taxonomy" id="403677"/>
    <lineage>
        <taxon>Eukaryota</taxon>
        <taxon>Sar</taxon>
        <taxon>Stramenopiles</taxon>
        <taxon>Oomycota</taxon>
        <taxon>Peronosporomycetes</taxon>
        <taxon>Peronosporales</taxon>
        <taxon>Peronosporaceae</taxon>
        <taxon>Phytophthora</taxon>
    </lineage>
</organism>
<reference evidence="3" key="1">
    <citation type="journal article" date="2009" name="Nature">
        <title>Genome sequence and analysis of the Irish potato famine pathogen Phytophthora infestans.</title>
        <authorList>
            <consortium name="The Broad Institute Genome Sequencing Platform"/>
            <person name="Haas B.J."/>
            <person name="Kamoun S."/>
            <person name="Zody M.C."/>
            <person name="Jiang R.H."/>
            <person name="Handsaker R.E."/>
            <person name="Cano L.M."/>
            <person name="Grabherr M."/>
            <person name="Kodira C.D."/>
            <person name="Raffaele S."/>
            <person name="Torto-Alalibo T."/>
            <person name="Bozkurt T.O."/>
            <person name="Ah-Fong A.M."/>
            <person name="Alvarado L."/>
            <person name="Anderson V.L."/>
            <person name="Armstrong M.R."/>
            <person name="Avrova A."/>
            <person name="Baxter L."/>
            <person name="Beynon J."/>
            <person name="Boevink P.C."/>
            <person name="Bollmann S.R."/>
            <person name="Bos J.I."/>
            <person name="Bulone V."/>
            <person name="Cai G."/>
            <person name="Cakir C."/>
            <person name="Carrington J.C."/>
            <person name="Chawner M."/>
            <person name="Conti L."/>
            <person name="Costanzo S."/>
            <person name="Ewan R."/>
            <person name="Fahlgren N."/>
            <person name="Fischbach M.A."/>
            <person name="Fugelstad J."/>
            <person name="Gilroy E.M."/>
            <person name="Gnerre S."/>
            <person name="Green P.J."/>
            <person name="Grenville-Briggs L.J."/>
            <person name="Griffith J."/>
            <person name="Grunwald N.J."/>
            <person name="Horn K."/>
            <person name="Horner N.R."/>
            <person name="Hu C.H."/>
            <person name="Huitema E."/>
            <person name="Jeong D.H."/>
            <person name="Jones A.M."/>
            <person name="Jones J.D."/>
            <person name="Jones R.W."/>
            <person name="Karlsson E.K."/>
            <person name="Kunjeti S.G."/>
            <person name="Lamour K."/>
            <person name="Liu Z."/>
            <person name="Ma L."/>
            <person name="Maclean D."/>
            <person name="Chibucos M.C."/>
            <person name="McDonald H."/>
            <person name="McWalters J."/>
            <person name="Meijer H.J."/>
            <person name="Morgan W."/>
            <person name="Morris P.F."/>
            <person name="Munro C.A."/>
            <person name="O'Neill K."/>
            <person name="Ospina-Giraldo M."/>
            <person name="Pinzon A."/>
            <person name="Pritchard L."/>
            <person name="Ramsahoye B."/>
            <person name="Ren Q."/>
            <person name="Restrepo S."/>
            <person name="Roy S."/>
            <person name="Sadanandom A."/>
            <person name="Savidor A."/>
            <person name="Schornack S."/>
            <person name="Schwartz D.C."/>
            <person name="Schumann U.D."/>
            <person name="Schwessinger B."/>
            <person name="Seyer L."/>
            <person name="Sharpe T."/>
            <person name="Silvar C."/>
            <person name="Song J."/>
            <person name="Studholme D.J."/>
            <person name="Sykes S."/>
            <person name="Thines M."/>
            <person name="van de Vondervoort P.J."/>
            <person name="Phuntumart V."/>
            <person name="Wawra S."/>
            <person name="Weide R."/>
            <person name="Win J."/>
            <person name="Young C."/>
            <person name="Zhou S."/>
            <person name="Fry W."/>
            <person name="Meyers B.C."/>
            <person name="van West P."/>
            <person name="Ristaino J."/>
            <person name="Govers F."/>
            <person name="Birch P.R."/>
            <person name="Whisson S.C."/>
            <person name="Judelson H.S."/>
            <person name="Nusbaum C."/>
        </authorList>
    </citation>
    <scope>NUCLEOTIDE SEQUENCE [LARGE SCALE GENOMIC DNA]</scope>
    <source>
        <strain evidence="3">T30-4</strain>
    </source>
</reference>
<dbReference type="AlphaFoldDB" id="D0N3M7"/>
<feature type="transmembrane region" description="Helical" evidence="1">
    <location>
        <begin position="168"/>
        <end position="191"/>
    </location>
</feature>
<feature type="transmembrane region" description="Helical" evidence="1">
    <location>
        <begin position="129"/>
        <end position="147"/>
    </location>
</feature>
<dbReference type="eggNOG" id="KOG3599">
    <property type="taxonomic scope" value="Eukaryota"/>
</dbReference>
<dbReference type="HOGENOM" id="CLU_072243_0_0_1"/>